<gene>
    <name evidence="1" type="ORF">pipiens_009126</name>
</gene>
<keyword evidence="2" id="KW-1185">Reference proteome</keyword>
<organism evidence="1 2">
    <name type="scientific">Culex pipiens pipiens</name>
    <name type="common">Northern house mosquito</name>
    <dbReference type="NCBI Taxonomy" id="38569"/>
    <lineage>
        <taxon>Eukaryota</taxon>
        <taxon>Metazoa</taxon>
        <taxon>Ecdysozoa</taxon>
        <taxon>Arthropoda</taxon>
        <taxon>Hexapoda</taxon>
        <taxon>Insecta</taxon>
        <taxon>Pterygota</taxon>
        <taxon>Neoptera</taxon>
        <taxon>Endopterygota</taxon>
        <taxon>Diptera</taxon>
        <taxon>Nematocera</taxon>
        <taxon>Culicoidea</taxon>
        <taxon>Culicidae</taxon>
        <taxon>Culicinae</taxon>
        <taxon>Culicini</taxon>
        <taxon>Culex</taxon>
        <taxon>Culex</taxon>
    </lineage>
</organism>
<protein>
    <submittedName>
        <fullName evidence="1">Uncharacterized protein</fullName>
    </submittedName>
</protein>
<evidence type="ECO:0000313" key="1">
    <source>
        <dbReference type="EMBL" id="KAL1398233.1"/>
    </source>
</evidence>
<comment type="caution">
    <text evidence="1">The sequence shown here is derived from an EMBL/GenBank/DDBJ whole genome shotgun (WGS) entry which is preliminary data.</text>
</comment>
<dbReference type="AlphaFoldDB" id="A0ABD1DF66"/>
<name>A0ABD1DF66_CULPP</name>
<sequence>MLERVVLPALVPDLPEVVVTLVDQREDRLGLDLDRGQPVDRVATEEVTPKKRKCPLRWLRKCPSIDPCWCRIQLVTTEVVTEDRAVETTGEVPREEVSPRLQRQHLPVVLPLVEVRVAMEVRVDMDREVTDKEVTDKEVMDKVETDKDMEAVVTEEEVKVVGMEVV</sequence>
<dbReference type="EMBL" id="JBEHCU010005967">
    <property type="protein sequence ID" value="KAL1398233.1"/>
    <property type="molecule type" value="Genomic_DNA"/>
</dbReference>
<accession>A0ABD1DF66</accession>
<dbReference type="Proteomes" id="UP001562425">
    <property type="component" value="Unassembled WGS sequence"/>
</dbReference>
<proteinExistence type="predicted"/>
<reference evidence="1 2" key="1">
    <citation type="submission" date="2024-05" db="EMBL/GenBank/DDBJ databases">
        <title>Culex pipiens pipiens assembly and annotation.</title>
        <authorList>
            <person name="Alout H."/>
            <person name="Durand T."/>
        </authorList>
    </citation>
    <scope>NUCLEOTIDE SEQUENCE [LARGE SCALE GENOMIC DNA]</scope>
    <source>
        <strain evidence="1">HA-2024</strain>
        <tissue evidence="1">Whole body</tissue>
    </source>
</reference>
<evidence type="ECO:0000313" key="2">
    <source>
        <dbReference type="Proteomes" id="UP001562425"/>
    </source>
</evidence>